<dbReference type="CDD" id="cd23799">
    <property type="entry name" value="UBCc_UBE2J"/>
    <property type="match status" value="1"/>
</dbReference>
<dbReference type="PROSITE" id="PS50127">
    <property type="entry name" value="UBC_2"/>
    <property type="match status" value="1"/>
</dbReference>
<dbReference type="SUPFAM" id="SSF57667">
    <property type="entry name" value="beta-beta-alpha zinc fingers"/>
    <property type="match status" value="1"/>
</dbReference>
<evidence type="ECO:0000256" key="6">
    <source>
        <dbReference type="SAM" id="MobiDB-lite"/>
    </source>
</evidence>
<dbReference type="Pfam" id="PF00096">
    <property type="entry name" value="zf-C2H2"/>
    <property type="match status" value="1"/>
</dbReference>
<evidence type="ECO:0000313" key="11">
    <source>
        <dbReference type="EMBL" id="CAF4231260.1"/>
    </source>
</evidence>
<evidence type="ECO:0000259" key="8">
    <source>
        <dbReference type="PROSITE" id="PS50127"/>
    </source>
</evidence>
<dbReference type="InterPro" id="IPR013087">
    <property type="entry name" value="Znf_C2H2_type"/>
</dbReference>
<feature type="transmembrane region" description="Helical" evidence="7">
    <location>
        <begin position="719"/>
        <end position="737"/>
    </location>
</feature>
<feature type="domain" description="UBC core" evidence="8">
    <location>
        <begin position="453"/>
        <end position="602"/>
    </location>
</feature>
<feature type="compositionally biased region" description="Polar residues" evidence="6">
    <location>
        <begin position="307"/>
        <end position="326"/>
    </location>
</feature>
<evidence type="ECO:0000259" key="9">
    <source>
        <dbReference type="PROSITE" id="PS50157"/>
    </source>
</evidence>
<dbReference type="SUPFAM" id="SSF54495">
    <property type="entry name" value="UBC-like"/>
    <property type="match status" value="1"/>
</dbReference>
<dbReference type="SMART" id="SM00212">
    <property type="entry name" value="UBCc"/>
    <property type="match status" value="1"/>
</dbReference>
<keyword evidence="12" id="KW-1185">Reference proteome</keyword>
<keyword evidence="2" id="KW-0677">Repeat</keyword>
<dbReference type="Proteomes" id="UP000681722">
    <property type="component" value="Unassembled WGS sequence"/>
</dbReference>
<feature type="region of interest" description="Disordered" evidence="6">
    <location>
        <begin position="307"/>
        <end position="335"/>
    </location>
</feature>
<dbReference type="FunFam" id="3.10.110.10:FF:000086">
    <property type="entry name" value="Ubiquitin-conjugating enzyme E2 J1"/>
    <property type="match status" value="1"/>
</dbReference>
<dbReference type="InterPro" id="IPR050113">
    <property type="entry name" value="Ub_conjugating_enzyme"/>
</dbReference>
<evidence type="ECO:0000256" key="4">
    <source>
        <dbReference type="ARBA" id="ARBA00022833"/>
    </source>
</evidence>
<dbReference type="SMART" id="SM00355">
    <property type="entry name" value="ZnF_C2H2"/>
    <property type="match status" value="5"/>
</dbReference>
<evidence type="ECO:0000256" key="5">
    <source>
        <dbReference type="PROSITE-ProRule" id="PRU00042"/>
    </source>
</evidence>
<feature type="region of interest" description="Disordered" evidence="6">
    <location>
        <begin position="654"/>
        <end position="712"/>
    </location>
</feature>
<proteinExistence type="predicted"/>
<keyword evidence="3 5" id="KW-0863">Zinc-finger</keyword>
<dbReference type="FunFam" id="3.30.160.60:FF:000706">
    <property type="entry name" value="Zinc finger protein"/>
    <property type="match status" value="1"/>
</dbReference>
<dbReference type="InterPro" id="IPR000608">
    <property type="entry name" value="UBC"/>
</dbReference>
<feature type="compositionally biased region" description="Low complexity" evidence="6">
    <location>
        <begin position="683"/>
        <end position="707"/>
    </location>
</feature>
<gene>
    <name evidence="10" type="ORF">GPM918_LOCUS31184</name>
    <name evidence="11" type="ORF">SRO942_LOCUS31819</name>
</gene>
<dbReference type="PROSITE" id="PS50157">
    <property type="entry name" value="ZINC_FINGER_C2H2_2"/>
    <property type="match status" value="4"/>
</dbReference>
<dbReference type="AlphaFoldDB" id="A0A815HVJ4"/>
<dbReference type="PANTHER" id="PTHR24067">
    <property type="entry name" value="UBIQUITIN-CONJUGATING ENZYME E2"/>
    <property type="match status" value="1"/>
</dbReference>
<evidence type="ECO:0008006" key="13">
    <source>
        <dbReference type="Google" id="ProtNLM"/>
    </source>
</evidence>
<feature type="domain" description="C2H2-type" evidence="9">
    <location>
        <begin position="101"/>
        <end position="128"/>
    </location>
</feature>
<keyword evidence="7" id="KW-1133">Transmembrane helix</keyword>
<comment type="caution">
    <text evidence="10">The sequence shown here is derived from an EMBL/GenBank/DDBJ whole genome shotgun (WGS) entry which is preliminary data.</text>
</comment>
<dbReference type="Gene3D" id="3.30.160.60">
    <property type="entry name" value="Classic Zinc Finger"/>
    <property type="match status" value="3"/>
</dbReference>
<dbReference type="OrthoDB" id="1158011at2759"/>
<feature type="compositionally biased region" description="Polar residues" evidence="6">
    <location>
        <begin position="654"/>
        <end position="682"/>
    </location>
</feature>
<organism evidence="10 12">
    <name type="scientific">Didymodactylos carnosus</name>
    <dbReference type="NCBI Taxonomy" id="1234261"/>
    <lineage>
        <taxon>Eukaryota</taxon>
        <taxon>Metazoa</taxon>
        <taxon>Spiralia</taxon>
        <taxon>Gnathifera</taxon>
        <taxon>Rotifera</taxon>
        <taxon>Eurotatoria</taxon>
        <taxon>Bdelloidea</taxon>
        <taxon>Philodinida</taxon>
        <taxon>Philodinidae</taxon>
        <taxon>Didymodactylos</taxon>
    </lineage>
</organism>
<evidence type="ECO:0000256" key="1">
    <source>
        <dbReference type="ARBA" id="ARBA00022723"/>
    </source>
</evidence>
<feature type="domain" description="C2H2-type" evidence="9">
    <location>
        <begin position="129"/>
        <end position="152"/>
    </location>
</feature>
<name>A0A815HVJ4_9BILA</name>
<keyword evidence="7" id="KW-0472">Membrane</keyword>
<keyword evidence="4" id="KW-0862">Zinc</keyword>
<dbReference type="GO" id="GO:0008270">
    <property type="term" value="F:zinc ion binding"/>
    <property type="evidence" value="ECO:0007669"/>
    <property type="project" value="UniProtKB-KW"/>
</dbReference>
<dbReference type="PROSITE" id="PS00028">
    <property type="entry name" value="ZINC_FINGER_C2H2_1"/>
    <property type="match status" value="5"/>
</dbReference>
<evidence type="ECO:0000313" key="12">
    <source>
        <dbReference type="Proteomes" id="UP000663829"/>
    </source>
</evidence>
<accession>A0A815HVJ4</accession>
<sequence>MIRHIGVTYQCDKCQLNFPSQYNLNVHLDNHKLFSNKRKKSNILSYDNNISDEENPLDVNLMNDKVKIICATGNHSEKKRQTADEDLLTDKESCRKTAKTHQCSYCLKSFHARSHLERHLASHSTLKPFLCAQCGKQFSQITTLQRHQWIKHGITNDVNNKRKNSTVHEQINKYRCEFCLTTFSLQHNLKAHVKKLHISCDETDKQKHLCPYCSLKLTNISALNKHISYRHGKQFLLQSSSKSAKRNSNCIKLKIVSDNSNKIVLNYGVSTLWNNNVQNSSQENVIYCPILRINHKTSIECIQHQTDTTEGNNTNKSPSTCQSQLTSDDKERLSKRPQIQFNFSNEMSAVQLTEHQEEPITGSKSSETVINYLKTPTDSSTDCSFSLFNITTENLLEQLTNLNQLVKNNDTNNYSDVESCLITVDKTKNSAYYTWKSTDVAEPVASLYNTRSTSVKRLMREAMELKDPTELFATNPIEDNLFEWHFTIRGPQETEFEDGYYHGRIIFPVEYPMKPPSIIMLTENGRFKTNEKICLSISGHHPETWQPSWSVRTALLAIIGFLPTHGEGALGSLDYTPEERKKLAKRSQTYTCPKCGIINNQILLPLSDKSIEARNEAKELGHKINVHKKNDGQEIDVAPLSSDDQPTLVNPSSIVNESLASPTTTDSLTIDPLSNTVQNNMPASGIISSTRSSSLSPSASTSPTLGSQTTSTRITDSNHYVSMLLFIFCLLLSFLFMRRIFLTFDNKPSPKPFDDDF</sequence>
<dbReference type="Pfam" id="PF00179">
    <property type="entry name" value="UQ_con"/>
    <property type="match status" value="1"/>
</dbReference>
<dbReference type="EMBL" id="CAJNOQ010015182">
    <property type="protein sequence ID" value="CAF1356899.1"/>
    <property type="molecule type" value="Genomic_DNA"/>
</dbReference>
<dbReference type="EMBL" id="CAJOBC010067453">
    <property type="protein sequence ID" value="CAF4231260.1"/>
    <property type="molecule type" value="Genomic_DNA"/>
</dbReference>
<feature type="domain" description="C2H2-type" evidence="9">
    <location>
        <begin position="9"/>
        <end position="31"/>
    </location>
</feature>
<evidence type="ECO:0000313" key="10">
    <source>
        <dbReference type="EMBL" id="CAF1356899.1"/>
    </source>
</evidence>
<feature type="domain" description="C2H2-type" evidence="9">
    <location>
        <begin position="174"/>
        <end position="202"/>
    </location>
</feature>
<dbReference type="InterPro" id="IPR036236">
    <property type="entry name" value="Znf_C2H2_sf"/>
</dbReference>
<keyword evidence="7" id="KW-0812">Transmembrane</keyword>
<dbReference type="Gene3D" id="3.10.110.10">
    <property type="entry name" value="Ubiquitin Conjugating Enzyme"/>
    <property type="match status" value="1"/>
</dbReference>
<dbReference type="Proteomes" id="UP000663829">
    <property type="component" value="Unassembled WGS sequence"/>
</dbReference>
<reference evidence="10" key="1">
    <citation type="submission" date="2021-02" db="EMBL/GenBank/DDBJ databases">
        <authorList>
            <person name="Nowell W R."/>
        </authorList>
    </citation>
    <scope>NUCLEOTIDE SEQUENCE</scope>
</reference>
<evidence type="ECO:0000256" key="2">
    <source>
        <dbReference type="ARBA" id="ARBA00022737"/>
    </source>
</evidence>
<evidence type="ECO:0000256" key="7">
    <source>
        <dbReference type="SAM" id="Phobius"/>
    </source>
</evidence>
<dbReference type="InterPro" id="IPR016135">
    <property type="entry name" value="UBQ-conjugating_enzyme/RWD"/>
</dbReference>
<evidence type="ECO:0000256" key="3">
    <source>
        <dbReference type="ARBA" id="ARBA00022771"/>
    </source>
</evidence>
<keyword evidence="1" id="KW-0479">Metal-binding</keyword>
<protein>
    <recommendedName>
        <fullName evidence="13">Ubiquitin-conjugating enzyme E2 J1</fullName>
    </recommendedName>
</protein>